<name>A0ABU4VIN5_9ACTN</name>
<keyword evidence="1" id="KW-0328">Glycosyltransferase</keyword>
<dbReference type="EC" id="2.4.-.-" evidence="1"/>
<dbReference type="PANTHER" id="PTHR46656:SF3">
    <property type="entry name" value="PUTATIVE-RELATED"/>
    <property type="match status" value="1"/>
</dbReference>
<dbReference type="GO" id="GO:0016757">
    <property type="term" value="F:glycosyltransferase activity"/>
    <property type="evidence" value="ECO:0007669"/>
    <property type="project" value="UniProtKB-KW"/>
</dbReference>
<organism evidence="1 2">
    <name type="scientific">Patulibacter brassicae</name>
    <dbReference type="NCBI Taxonomy" id="1705717"/>
    <lineage>
        <taxon>Bacteria</taxon>
        <taxon>Bacillati</taxon>
        <taxon>Actinomycetota</taxon>
        <taxon>Thermoleophilia</taxon>
        <taxon>Solirubrobacterales</taxon>
        <taxon>Patulibacteraceae</taxon>
        <taxon>Patulibacter</taxon>
    </lineage>
</organism>
<protein>
    <submittedName>
        <fullName evidence="1">Glycosyltransferase</fullName>
        <ecNumber evidence="1">2.4.-.-</ecNumber>
    </submittedName>
</protein>
<keyword evidence="2" id="KW-1185">Reference proteome</keyword>
<proteinExistence type="predicted"/>
<evidence type="ECO:0000313" key="2">
    <source>
        <dbReference type="Proteomes" id="UP001277761"/>
    </source>
</evidence>
<dbReference type="RefSeq" id="WP_319953803.1">
    <property type="nucleotide sequence ID" value="NZ_JAXAVX010000003.1"/>
</dbReference>
<evidence type="ECO:0000313" key="1">
    <source>
        <dbReference type="EMBL" id="MDX8151648.1"/>
    </source>
</evidence>
<reference evidence="1 2" key="1">
    <citation type="submission" date="2023-11" db="EMBL/GenBank/DDBJ databases">
        <authorList>
            <person name="Xu M."/>
            <person name="Jiang T."/>
        </authorList>
    </citation>
    <scope>NUCLEOTIDE SEQUENCE [LARGE SCALE GENOMIC DNA]</scope>
    <source>
        <strain evidence="1 2">SD</strain>
    </source>
</reference>
<comment type="caution">
    <text evidence="1">The sequence shown here is derived from an EMBL/GenBank/DDBJ whole genome shotgun (WGS) entry which is preliminary data.</text>
</comment>
<dbReference type="SUPFAM" id="SSF53756">
    <property type="entry name" value="UDP-Glycosyltransferase/glycogen phosphorylase"/>
    <property type="match status" value="1"/>
</dbReference>
<dbReference type="EMBL" id="JAXAVX010000003">
    <property type="protein sequence ID" value="MDX8151648.1"/>
    <property type="molecule type" value="Genomic_DNA"/>
</dbReference>
<dbReference type="Proteomes" id="UP001277761">
    <property type="component" value="Unassembled WGS sequence"/>
</dbReference>
<dbReference type="Pfam" id="PF13692">
    <property type="entry name" value="Glyco_trans_1_4"/>
    <property type="match status" value="1"/>
</dbReference>
<sequence length="781" mass="84347">MLGVVFASGGDLGSAAAAVRSWRSTTASPATVLVDHPDLKPAHRRIHGPGTTVLSWADLDVAPGDAGALLVALAARTEGSRILVGLPVTSFVLHPPGPLVSVAEDGGVAVARRFVAPPDDADGLRPSAEDVVTLGATHPRLFACRAGDPRLAPLAALLDVEPARRDVLLESEVPGLVLVEDPGIGLAWWNVHERPLAGSRPEDLTAASRPLAVADLDGWSARHEHLPHPDMSRLRPSEDGALRVLVRAYGNLRASVVDVPDEPDPWPGDPVLRTLLSRWPAQERMRVLRDDPGARERFLAWVGESDAEETVWGLNRYLVELRRGRYDLQAAFADLDDRDDARRLVEWARTASGLDGRLVGLPAALADPPTDPEMDPEVVAAPYGGVNVIGLFDESALGVAEIARQVADGLEAGGIPVDRVRVDRRGRPRPADGDAPFRYRVTLACLNADLLPVVLRRLRRRVPANEYRIAVWWWELEQVPDSWRPAIGLVHEIWAGTAFVAAAFERAFDGPVRHVPLGAASPSTLGAARPRDGRYVLSVFDYASRAERKNPVGAIEAFARANPPADVRLVVKSVGGRAWPREAERVRLAALDAGVPVELVDERLPAEEHAALVAGAAAHLALHRAEGLGLTIVESMLRGVPVVATDYGGSTDLLDDRTGWPIPWTPGRVPSGLAPYPEGARWAEPDLGAASGALREVLAAGPAVAERVARARQVACERTDRIRSGADLVPAVREVLERLREEDRQVAREREDARLAALPQPRRTAARARRYLRERRAGDGR</sequence>
<keyword evidence="1" id="KW-0808">Transferase</keyword>
<accession>A0ABU4VIN5</accession>
<dbReference type="Gene3D" id="3.40.50.2000">
    <property type="entry name" value="Glycogen Phosphorylase B"/>
    <property type="match status" value="1"/>
</dbReference>
<gene>
    <name evidence="1" type="ORF">SK069_08600</name>
</gene>
<dbReference type="PANTHER" id="PTHR46656">
    <property type="entry name" value="PUTATIVE-RELATED"/>
    <property type="match status" value="1"/>
</dbReference>